<evidence type="ECO:0000256" key="5">
    <source>
        <dbReference type="ARBA" id="ARBA00023136"/>
    </source>
</evidence>
<dbReference type="InterPro" id="IPR045863">
    <property type="entry name" value="CorA_TM1_TM2"/>
</dbReference>
<evidence type="ECO:0000256" key="1">
    <source>
        <dbReference type="ARBA" id="ARBA00004141"/>
    </source>
</evidence>
<proteinExistence type="inferred from homology"/>
<dbReference type="SUPFAM" id="SSF144083">
    <property type="entry name" value="Magnesium transport protein CorA, transmembrane region"/>
    <property type="match status" value="1"/>
</dbReference>
<dbReference type="SUPFAM" id="SSF143865">
    <property type="entry name" value="CorA soluble domain-like"/>
    <property type="match status" value="1"/>
</dbReference>
<gene>
    <name evidence="8" type="ORF">H9641_06805</name>
</gene>
<feature type="region of interest" description="Disordered" evidence="6">
    <location>
        <begin position="1"/>
        <end position="32"/>
    </location>
</feature>
<evidence type="ECO:0000313" key="9">
    <source>
        <dbReference type="Proteomes" id="UP000655570"/>
    </source>
</evidence>
<keyword evidence="5 7" id="KW-0472">Membrane</keyword>
<comment type="subcellular location">
    <subcellularLocation>
        <location evidence="1">Membrane</location>
        <topology evidence="1">Multi-pass membrane protein</topology>
    </subcellularLocation>
</comment>
<dbReference type="InterPro" id="IPR002523">
    <property type="entry name" value="MgTranspt_CorA/ZnTranspt_ZntB"/>
</dbReference>
<dbReference type="InterPro" id="IPR045861">
    <property type="entry name" value="CorA_cytoplasmic_dom"/>
</dbReference>
<dbReference type="EMBL" id="JACSQF010000005">
    <property type="protein sequence ID" value="MBD7980425.1"/>
    <property type="molecule type" value="Genomic_DNA"/>
</dbReference>
<evidence type="ECO:0000256" key="7">
    <source>
        <dbReference type="SAM" id="Phobius"/>
    </source>
</evidence>
<dbReference type="Pfam" id="PF01544">
    <property type="entry name" value="CorA"/>
    <property type="match status" value="1"/>
</dbReference>
<reference evidence="8 9" key="1">
    <citation type="submission" date="2020-08" db="EMBL/GenBank/DDBJ databases">
        <title>A Genomic Blueprint of the Chicken Gut Microbiome.</title>
        <authorList>
            <person name="Gilroy R."/>
            <person name="Ravi A."/>
            <person name="Getino M."/>
            <person name="Pursley I."/>
            <person name="Horton D.L."/>
            <person name="Alikhan N.-F."/>
            <person name="Baker D."/>
            <person name="Gharbi K."/>
            <person name="Hall N."/>
            <person name="Watson M."/>
            <person name="Adriaenssens E.M."/>
            <person name="Foster-Nyarko E."/>
            <person name="Jarju S."/>
            <person name="Secka A."/>
            <person name="Antonio M."/>
            <person name="Oren A."/>
            <person name="Chaudhuri R."/>
            <person name="La Ragione R.M."/>
            <person name="Hildebrand F."/>
            <person name="Pallen M.J."/>
        </authorList>
    </citation>
    <scope>NUCLEOTIDE SEQUENCE [LARGE SCALE GENOMIC DNA]</scope>
    <source>
        <strain evidence="8 9">Sa2CUA9</strain>
    </source>
</reference>
<name>A0ABR8TXD1_9CELL</name>
<keyword evidence="3 7" id="KW-0812">Transmembrane</keyword>
<evidence type="ECO:0000256" key="2">
    <source>
        <dbReference type="ARBA" id="ARBA00009765"/>
    </source>
</evidence>
<comment type="similarity">
    <text evidence="2">Belongs to the CorA metal ion transporter (MIT) (TC 1.A.35) family.</text>
</comment>
<evidence type="ECO:0000256" key="3">
    <source>
        <dbReference type="ARBA" id="ARBA00022692"/>
    </source>
</evidence>
<keyword evidence="9" id="KW-1185">Reference proteome</keyword>
<dbReference type="Gene3D" id="1.20.58.340">
    <property type="entry name" value="Magnesium transport protein CorA, transmembrane region"/>
    <property type="match status" value="1"/>
</dbReference>
<sequence length="332" mass="37220">MTGTARTVAEAARHSTPHTPARPTTERPSARFDPQVLRARWLQVASEDPATVARARAEGVDFTLAAGRVWETDEHVYLPLVATHLRGDSVERDLLTFALSPDHVATAQPTRHYPIFDKAIARMRRTPRLTLSSYGIMYALVYALNEAAERVIHHASDLLEEMSDEIEEATLGYDRRGREIGVTDMQGTIARMNRAEEIVSSTQESQLSLARAARHLRSEIADTDPVLAGLVETLVADIDGVKEHASFEHDKVRYLQQAIMTSLDVKQNQIVKVFTIITAVFLPPTLITSFYGMNFTHMPELEWTLGFPWIVLVTLVAAVIPLAYIKRRGWLR</sequence>
<protein>
    <submittedName>
        <fullName evidence="8">Magnesium transporter CorA</fullName>
    </submittedName>
</protein>
<feature type="transmembrane region" description="Helical" evidence="7">
    <location>
        <begin position="270"/>
        <end position="293"/>
    </location>
</feature>
<dbReference type="PANTHER" id="PTHR47685:SF1">
    <property type="entry name" value="MAGNESIUM TRANSPORT PROTEIN CORA"/>
    <property type="match status" value="1"/>
</dbReference>
<comment type="caution">
    <text evidence="8">The sequence shown here is derived from an EMBL/GenBank/DDBJ whole genome shotgun (WGS) entry which is preliminary data.</text>
</comment>
<feature type="transmembrane region" description="Helical" evidence="7">
    <location>
        <begin position="305"/>
        <end position="325"/>
    </location>
</feature>
<dbReference type="PANTHER" id="PTHR47685">
    <property type="entry name" value="MAGNESIUM TRANSPORT PROTEIN CORA"/>
    <property type="match status" value="1"/>
</dbReference>
<keyword evidence="4 7" id="KW-1133">Transmembrane helix</keyword>
<organism evidence="8 9">
    <name type="scientific">Oerskovia merdavium</name>
    <dbReference type="NCBI Taxonomy" id="2762227"/>
    <lineage>
        <taxon>Bacteria</taxon>
        <taxon>Bacillati</taxon>
        <taxon>Actinomycetota</taxon>
        <taxon>Actinomycetes</taxon>
        <taxon>Micrococcales</taxon>
        <taxon>Cellulomonadaceae</taxon>
        <taxon>Oerskovia</taxon>
    </lineage>
</organism>
<dbReference type="Proteomes" id="UP000655570">
    <property type="component" value="Unassembled WGS sequence"/>
</dbReference>
<accession>A0ABR8TXD1</accession>
<dbReference type="RefSeq" id="WP_191802156.1">
    <property type="nucleotide sequence ID" value="NZ_JACSQF010000005.1"/>
</dbReference>
<evidence type="ECO:0000256" key="6">
    <source>
        <dbReference type="SAM" id="MobiDB-lite"/>
    </source>
</evidence>
<dbReference type="InterPro" id="IPR050829">
    <property type="entry name" value="CorA_MIT"/>
</dbReference>
<evidence type="ECO:0000256" key="4">
    <source>
        <dbReference type="ARBA" id="ARBA00022989"/>
    </source>
</evidence>
<evidence type="ECO:0000313" key="8">
    <source>
        <dbReference type="EMBL" id="MBD7980425.1"/>
    </source>
</evidence>